<name>A0A934IGG1_9RHOB</name>
<evidence type="ECO:0000259" key="1">
    <source>
        <dbReference type="Pfam" id="PF13449"/>
    </source>
</evidence>
<reference evidence="2" key="1">
    <citation type="submission" date="2020-12" db="EMBL/GenBank/DDBJ databases">
        <title>Bacterial taxonomy.</title>
        <authorList>
            <person name="Pan X."/>
        </authorList>
    </citation>
    <scope>NUCLEOTIDE SEQUENCE</scope>
    <source>
        <strain evidence="2">KCTC 52957</strain>
    </source>
</reference>
<evidence type="ECO:0000313" key="2">
    <source>
        <dbReference type="EMBL" id="MBJ3761414.1"/>
    </source>
</evidence>
<accession>A0A934IGG1</accession>
<dbReference type="EMBL" id="JAEKPD010000001">
    <property type="protein sequence ID" value="MBJ3761414.1"/>
    <property type="molecule type" value="Genomic_DNA"/>
</dbReference>
<gene>
    <name evidence="2" type="ORF">ILP92_01440</name>
</gene>
<dbReference type="SUPFAM" id="SSF101898">
    <property type="entry name" value="NHL repeat"/>
    <property type="match status" value="1"/>
</dbReference>
<dbReference type="Proteomes" id="UP000642488">
    <property type="component" value="Unassembled WGS sequence"/>
</dbReference>
<dbReference type="AlphaFoldDB" id="A0A934IGG1"/>
<dbReference type="InterPro" id="IPR014567">
    <property type="entry name" value="UCP031900"/>
</dbReference>
<dbReference type="Pfam" id="PF13449">
    <property type="entry name" value="Phytase-like"/>
    <property type="match status" value="1"/>
</dbReference>
<organism evidence="2 3">
    <name type="scientific">Palleronia pontilimi</name>
    <dbReference type="NCBI Taxonomy" id="1964209"/>
    <lineage>
        <taxon>Bacteria</taxon>
        <taxon>Pseudomonadati</taxon>
        <taxon>Pseudomonadota</taxon>
        <taxon>Alphaproteobacteria</taxon>
        <taxon>Rhodobacterales</taxon>
        <taxon>Roseobacteraceae</taxon>
        <taxon>Palleronia</taxon>
    </lineage>
</organism>
<keyword evidence="3" id="KW-1185">Reference proteome</keyword>
<dbReference type="PIRSF" id="PIRSF031900">
    <property type="entry name" value="UCP031900"/>
    <property type="match status" value="1"/>
</dbReference>
<dbReference type="InterPro" id="IPR027372">
    <property type="entry name" value="Phytase-like_dom"/>
</dbReference>
<proteinExistence type="predicted"/>
<feature type="domain" description="Phytase-like" evidence="1">
    <location>
        <begin position="28"/>
        <end position="262"/>
    </location>
</feature>
<comment type="caution">
    <text evidence="2">The sequence shown here is derived from an EMBL/GenBank/DDBJ whole genome shotgun (WGS) entry which is preliminary data.</text>
</comment>
<sequence length="277" mass="30687">MMALTAAPTGAAEFLGAFAWQSDRADHGGFSGIEVSDDGTRFTALSDRARIVQGRFERADGRIVGIDADPPTVLTNSEGRRMRRTFGDSEGLALARGGGMHISFEGRARVWFYPAADRPPAPLPRHPDFAGLPENGALEALAVDATGALYTLPERAPDAKTFPVWRYDGMAWARAFTLPARGYAIVGADFDDRGRLYLLERKFRTIGFATRVRRITLNGSDVIADEDLLETRLREHDNLEGIAVWRDADGKLRLTMISDDNFNWLQRTEIVEYRVPG</sequence>
<evidence type="ECO:0000313" key="3">
    <source>
        <dbReference type="Proteomes" id="UP000642488"/>
    </source>
</evidence>
<protein>
    <submittedName>
        <fullName evidence="2">Esterase-like activity of phytase family protein</fullName>
    </submittedName>
</protein>